<accession>A0A1M6PCA9</accession>
<gene>
    <name evidence="2" type="ORF">SAMN02745216_02789</name>
</gene>
<name>A0A1M6PCA9_9BACT</name>
<dbReference type="Gene3D" id="1.10.3210.10">
    <property type="entry name" value="Hypothetical protein af1432"/>
    <property type="match status" value="1"/>
</dbReference>
<reference evidence="3" key="1">
    <citation type="submission" date="2016-11" db="EMBL/GenBank/DDBJ databases">
        <authorList>
            <person name="Varghese N."/>
            <person name="Submissions S."/>
        </authorList>
    </citation>
    <scope>NUCLEOTIDE SEQUENCE [LARGE SCALE GENOMIC DNA]</scope>
    <source>
        <strain evidence="3">DSM 16219</strain>
    </source>
</reference>
<dbReference type="PANTHER" id="PTHR43155">
    <property type="entry name" value="CYCLIC DI-GMP PHOSPHODIESTERASE PA4108-RELATED"/>
    <property type="match status" value="1"/>
</dbReference>
<dbReference type="EMBL" id="FQZU01000017">
    <property type="protein sequence ID" value="SHK05576.1"/>
    <property type="molecule type" value="Genomic_DNA"/>
</dbReference>
<keyword evidence="3" id="KW-1185">Reference proteome</keyword>
<protein>
    <submittedName>
        <fullName evidence="2">HD domain-containing protein</fullName>
    </submittedName>
</protein>
<dbReference type="InterPro" id="IPR037522">
    <property type="entry name" value="HD_GYP_dom"/>
</dbReference>
<evidence type="ECO:0000313" key="2">
    <source>
        <dbReference type="EMBL" id="SHK05576.1"/>
    </source>
</evidence>
<dbReference type="Pfam" id="PF13487">
    <property type="entry name" value="HD_5"/>
    <property type="match status" value="1"/>
</dbReference>
<organism evidence="2 3">
    <name type="scientific">Desulfatibacillum alkenivorans DSM 16219</name>
    <dbReference type="NCBI Taxonomy" id="1121393"/>
    <lineage>
        <taxon>Bacteria</taxon>
        <taxon>Pseudomonadati</taxon>
        <taxon>Thermodesulfobacteriota</taxon>
        <taxon>Desulfobacteria</taxon>
        <taxon>Desulfobacterales</taxon>
        <taxon>Desulfatibacillaceae</taxon>
        <taxon>Desulfatibacillum</taxon>
    </lineage>
</organism>
<feature type="domain" description="HD-GYP" evidence="1">
    <location>
        <begin position="116"/>
        <end position="311"/>
    </location>
</feature>
<dbReference type="CDD" id="cd00077">
    <property type="entry name" value="HDc"/>
    <property type="match status" value="1"/>
</dbReference>
<proteinExistence type="predicted"/>
<evidence type="ECO:0000313" key="3">
    <source>
        <dbReference type="Proteomes" id="UP000183994"/>
    </source>
</evidence>
<dbReference type="AlphaFoldDB" id="A0A1M6PCA9"/>
<dbReference type="STRING" id="1121393.SAMN02745216_02789"/>
<dbReference type="PANTHER" id="PTHR43155:SF2">
    <property type="entry name" value="CYCLIC DI-GMP PHOSPHODIESTERASE PA4108"/>
    <property type="match status" value="1"/>
</dbReference>
<dbReference type="PROSITE" id="PS51832">
    <property type="entry name" value="HD_GYP"/>
    <property type="match status" value="1"/>
</dbReference>
<dbReference type="Proteomes" id="UP000183994">
    <property type="component" value="Unassembled WGS sequence"/>
</dbReference>
<evidence type="ECO:0000259" key="1">
    <source>
        <dbReference type="PROSITE" id="PS51832"/>
    </source>
</evidence>
<dbReference type="RefSeq" id="WP_073476781.1">
    <property type="nucleotide sequence ID" value="NZ_FQZU01000017.1"/>
</dbReference>
<sequence length="311" mass="35012">MSDFIQIRKSQIYFYEKTPLYTKTDKGGFVLYKASHLKVDPKRFAADGSPLLFTPIEAQELASKELRAQLTDALLKSVKGGDLKAVKSGMCNIVEEAFQDPLDDSLQILPDSLEIMFEGYPNIIHLIKEINEIRVGGSSLVEHSVNTMVLAINYCICDSFSFKDTKDMSLAALLHDVGLTKLPKSLIETNTKLSDAQFIEYQKHPKIGYDMVREKVEMPASMSTGILEHHERFDGSGYPKGATKISFAGSLIGMLDSFESLTNTEKQHRKRKKPFNALKIVQDEILKFGRHDKTVFRKFCLSLKGKSNFTL</sequence>
<dbReference type="SUPFAM" id="SSF109604">
    <property type="entry name" value="HD-domain/PDEase-like"/>
    <property type="match status" value="1"/>
</dbReference>
<dbReference type="InterPro" id="IPR003607">
    <property type="entry name" value="HD/PDEase_dom"/>
</dbReference>
<dbReference type="OrthoDB" id="9764337at2"/>